<sequence length="155" mass="17966">MKLSAIVAMTPERVIGLNGDMPWHLPEDLKLFRRHTTGHPIVMGRKTWDSIGRPLPKRQNIVITRDTSWSADGATVIHSPAQLEKLDLLDDHVFIIGGAQIYQLFLDQLDDILVSHIHASYDGDTWFPDFIQQFPEYQIVEEFEKFELRHYTRAE</sequence>
<dbReference type="Proteomes" id="UP000624703">
    <property type="component" value="Unassembled WGS sequence"/>
</dbReference>
<dbReference type="PRINTS" id="PR00070">
    <property type="entry name" value="DHFR"/>
</dbReference>
<dbReference type="GO" id="GO:0046655">
    <property type="term" value="P:folic acid metabolic process"/>
    <property type="evidence" value="ECO:0007669"/>
    <property type="project" value="TreeGrafter"/>
</dbReference>
<evidence type="ECO:0000256" key="7">
    <source>
        <dbReference type="ARBA" id="ARBA00025067"/>
    </source>
</evidence>
<comment type="caution">
    <text evidence="11">The sequence shown here is derived from an EMBL/GenBank/DDBJ whole genome shotgun (WGS) entry which is preliminary data.</text>
</comment>
<protein>
    <recommendedName>
        <fullName evidence="3 8">Dihydrofolate reductase</fullName>
        <ecNumber evidence="3 8">1.5.1.3</ecNumber>
    </recommendedName>
</protein>
<dbReference type="GO" id="GO:0006730">
    <property type="term" value="P:one-carbon metabolic process"/>
    <property type="evidence" value="ECO:0007669"/>
    <property type="project" value="UniProtKB-KW"/>
</dbReference>
<organism evidence="11 12">
    <name type="scientific">Persicirhabdus sediminis</name>
    <dbReference type="NCBI Taxonomy" id="454144"/>
    <lineage>
        <taxon>Bacteria</taxon>
        <taxon>Pseudomonadati</taxon>
        <taxon>Verrucomicrobiota</taxon>
        <taxon>Verrucomicrobiia</taxon>
        <taxon>Verrucomicrobiales</taxon>
        <taxon>Verrucomicrobiaceae</taxon>
        <taxon>Persicirhabdus</taxon>
    </lineage>
</organism>
<dbReference type="SUPFAM" id="SSF53597">
    <property type="entry name" value="Dihydrofolate reductase-like"/>
    <property type="match status" value="1"/>
</dbReference>
<dbReference type="GO" id="GO:0050661">
    <property type="term" value="F:NADP binding"/>
    <property type="evidence" value="ECO:0007669"/>
    <property type="project" value="InterPro"/>
</dbReference>
<evidence type="ECO:0000256" key="4">
    <source>
        <dbReference type="ARBA" id="ARBA00022563"/>
    </source>
</evidence>
<evidence type="ECO:0000259" key="10">
    <source>
        <dbReference type="PROSITE" id="PS51330"/>
    </source>
</evidence>
<dbReference type="InterPro" id="IPR024072">
    <property type="entry name" value="DHFR-like_dom_sf"/>
</dbReference>
<dbReference type="AlphaFoldDB" id="A0A8J7SL23"/>
<dbReference type="PIRSF" id="PIRSF000194">
    <property type="entry name" value="DHFR"/>
    <property type="match status" value="1"/>
</dbReference>
<dbReference type="GO" id="GO:0005829">
    <property type="term" value="C:cytosol"/>
    <property type="evidence" value="ECO:0007669"/>
    <property type="project" value="TreeGrafter"/>
</dbReference>
<keyword evidence="12" id="KW-1185">Reference proteome</keyword>
<comment type="similarity">
    <text evidence="2 8 9">Belongs to the dihydrofolate reductase family.</text>
</comment>
<evidence type="ECO:0000313" key="12">
    <source>
        <dbReference type="Proteomes" id="UP000624703"/>
    </source>
</evidence>
<dbReference type="EC" id="1.5.1.3" evidence="3 8"/>
<dbReference type="Gene3D" id="3.40.430.10">
    <property type="entry name" value="Dihydrofolate Reductase, subunit A"/>
    <property type="match status" value="1"/>
</dbReference>
<dbReference type="GO" id="GO:0046452">
    <property type="term" value="P:dihydrofolate metabolic process"/>
    <property type="evidence" value="ECO:0007669"/>
    <property type="project" value="TreeGrafter"/>
</dbReference>
<dbReference type="UniPathway" id="UPA00077">
    <property type="reaction ID" value="UER00158"/>
</dbReference>
<dbReference type="CDD" id="cd00209">
    <property type="entry name" value="DHFR"/>
    <property type="match status" value="1"/>
</dbReference>
<dbReference type="PROSITE" id="PS51330">
    <property type="entry name" value="DHFR_2"/>
    <property type="match status" value="1"/>
</dbReference>
<evidence type="ECO:0000256" key="1">
    <source>
        <dbReference type="ARBA" id="ARBA00004903"/>
    </source>
</evidence>
<dbReference type="GO" id="GO:0046654">
    <property type="term" value="P:tetrahydrofolate biosynthetic process"/>
    <property type="evidence" value="ECO:0007669"/>
    <property type="project" value="UniProtKB-UniPathway"/>
</dbReference>
<dbReference type="InterPro" id="IPR012259">
    <property type="entry name" value="DHFR"/>
</dbReference>
<proteinExistence type="inferred from homology"/>
<dbReference type="Pfam" id="PF00186">
    <property type="entry name" value="DHFR_1"/>
    <property type="match status" value="1"/>
</dbReference>
<keyword evidence="4 8" id="KW-0554">One-carbon metabolism</keyword>
<name>A0A8J7SL23_9BACT</name>
<reference evidence="11" key="1">
    <citation type="submission" date="2021-01" db="EMBL/GenBank/DDBJ databases">
        <title>Modified the classification status of verrucomicrobia.</title>
        <authorList>
            <person name="Feng X."/>
        </authorList>
    </citation>
    <scope>NUCLEOTIDE SEQUENCE</scope>
    <source>
        <strain evidence="11">_KCTC 22039</strain>
    </source>
</reference>
<gene>
    <name evidence="11" type="ORF">JIN82_13145</name>
</gene>
<dbReference type="RefSeq" id="WP_200312115.1">
    <property type="nucleotide sequence ID" value="NZ_JAENIM010000043.1"/>
</dbReference>
<feature type="domain" description="DHFR" evidence="10">
    <location>
        <begin position="2"/>
        <end position="155"/>
    </location>
</feature>
<dbReference type="PANTHER" id="PTHR48069">
    <property type="entry name" value="DIHYDROFOLATE REDUCTASE"/>
    <property type="match status" value="1"/>
</dbReference>
<evidence type="ECO:0000256" key="3">
    <source>
        <dbReference type="ARBA" id="ARBA00012856"/>
    </source>
</evidence>
<evidence type="ECO:0000313" key="11">
    <source>
        <dbReference type="EMBL" id="MBK1792101.1"/>
    </source>
</evidence>
<dbReference type="PANTHER" id="PTHR48069:SF3">
    <property type="entry name" value="DIHYDROFOLATE REDUCTASE"/>
    <property type="match status" value="1"/>
</dbReference>
<dbReference type="InterPro" id="IPR017925">
    <property type="entry name" value="DHFR_CS"/>
</dbReference>
<evidence type="ECO:0000256" key="5">
    <source>
        <dbReference type="ARBA" id="ARBA00022857"/>
    </source>
</evidence>
<dbReference type="InterPro" id="IPR001796">
    <property type="entry name" value="DHFR_dom"/>
</dbReference>
<dbReference type="EMBL" id="JAENIM010000043">
    <property type="protein sequence ID" value="MBK1792101.1"/>
    <property type="molecule type" value="Genomic_DNA"/>
</dbReference>
<keyword evidence="6 8" id="KW-0560">Oxidoreductase</keyword>
<comment type="function">
    <text evidence="7 8">Key enzyme in folate metabolism. Catalyzes an essential reaction for de novo glycine and purine synthesis, and for DNA precursor synthesis.</text>
</comment>
<evidence type="ECO:0000256" key="2">
    <source>
        <dbReference type="ARBA" id="ARBA00009539"/>
    </source>
</evidence>
<comment type="catalytic activity">
    <reaction evidence="8">
        <text>(6S)-5,6,7,8-tetrahydrofolate + NADP(+) = 7,8-dihydrofolate + NADPH + H(+)</text>
        <dbReference type="Rhea" id="RHEA:15009"/>
        <dbReference type="ChEBI" id="CHEBI:15378"/>
        <dbReference type="ChEBI" id="CHEBI:57451"/>
        <dbReference type="ChEBI" id="CHEBI:57453"/>
        <dbReference type="ChEBI" id="CHEBI:57783"/>
        <dbReference type="ChEBI" id="CHEBI:58349"/>
        <dbReference type="EC" id="1.5.1.3"/>
    </reaction>
</comment>
<keyword evidence="5 8" id="KW-0521">NADP</keyword>
<evidence type="ECO:0000256" key="9">
    <source>
        <dbReference type="RuleBase" id="RU004474"/>
    </source>
</evidence>
<accession>A0A8J7SL23</accession>
<evidence type="ECO:0000256" key="6">
    <source>
        <dbReference type="ARBA" id="ARBA00023002"/>
    </source>
</evidence>
<dbReference type="PROSITE" id="PS00075">
    <property type="entry name" value="DHFR_1"/>
    <property type="match status" value="1"/>
</dbReference>
<comment type="pathway">
    <text evidence="1 8">Cofactor biosynthesis; tetrahydrofolate biosynthesis; 5,6,7,8-tetrahydrofolate from 7,8-dihydrofolate: step 1/1.</text>
</comment>
<dbReference type="GO" id="GO:0004146">
    <property type="term" value="F:dihydrofolate reductase activity"/>
    <property type="evidence" value="ECO:0007669"/>
    <property type="project" value="UniProtKB-EC"/>
</dbReference>
<evidence type="ECO:0000256" key="8">
    <source>
        <dbReference type="PIRNR" id="PIRNR000194"/>
    </source>
</evidence>